<sequence>MSHPFVSQSVDTEIALALCNLGFDRNRSPTSDINGENRTTPAPASALAKLAAVACSSEPHLLTSSTYIAQMPSPSVASSSHVPPLRPTAFNAQLCNTFSTHTTASPPAAVNKSIHLDISARRSKKNAIKPRKRSKHVNTSITFEEMQRLMRVYGPMKCMRNRSGKESGKGVKAASILRKFYRWFPDFEERFVKTAEGWYVPKIGHENEIAHREMMRNQDEKYVVTKRNLRRYNLETTENPMN</sequence>
<evidence type="ECO:0000313" key="2">
    <source>
        <dbReference type="Proteomes" id="UP001516023"/>
    </source>
</evidence>
<gene>
    <name evidence="1" type="ORF">HJC23_009799</name>
</gene>
<name>A0ABD3PSL6_9STRA</name>
<dbReference type="Proteomes" id="UP001516023">
    <property type="component" value="Unassembled WGS sequence"/>
</dbReference>
<keyword evidence="2" id="KW-1185">Reference proteome</keyword>
<protein>
    <submittedName>
        <fullName evidence="1">Uncharacterized protein</fullName>
    </submittedName>
</protein>
<evidence type="ECO:0000313" key="1">
    <source>
        <dbReference type="EMBL" id="KAL3790699.1"/>
    </source>
</evidence>
<reference evidence="1 2" key="1">
    <citation type="journal article" date="2020" name="G3 (Bethesda)">
        <title>Improved Reference Genome for Cyclotella cryptica CCMP332, a Model for Cell Wall Morphogenesis, Salinity Adaptation, and Lipid Production in Diatoms (Bacillariophyta).</title>
        <authorList>
            <person name="Roberts W.R."/>
            <person name="Downey K.M."/>
            <person name="Ruck E.C."/>
            <person name="Traller J.C."/>
            <person name="Alverson A.J."/>
        </authorList>
    </citation>
    <scope>NUCLEOTIDE SEQUENCE [LARGE SCALE GENOMIC DNA]</scope>
    <source>
        <strain evidence="1 2">CCMP332</strain>
    </source>
</reference>
<proteinExistence type="predicted"/>
<accession>A0ABD3PSL6</accession>
<organism evidence="1 2">
    <name type="scientific">Cyclotella cryptica</name>
    <dbReference type="NCBI Taxonomy" id="29204"/>
    <lineage>
        <taxon>Eukaryota</taxon>
        <taxon>Sar</taxon>
        <taxon>Stramenopiles</taxon>
        <taxon>Ochrophyta</taxon>
        <taxon>Bacillariophyta</taxon>
        <taxon>Coscinodiscophyceae</taxon>
        <taxon>Thalassiosirophycidae</taxon>
        <taxon>Stephanodiscales</taxon>
        <taxon>Stephanodiscaceae</taxon>
        <taxon>Cyclotella</taxon>
    </lineage>
</organism>
<dbReference type="EMBL" id="JABMIG020000124">
    <property type="protein sequence ID" value="KAL3790699.1"/>
    <property type="molecule type" value="Genomic_DNA"/>
</dbReference>
<comment type="caution">
    <text evidence="1">The sequence shown here is derived from an EMBL/GenBank/DDBJ whole genome shotgun (WGS) entry which is preliminary data.</text>
</comment>
<dbReference type="AlphaFoldDB" id="A0ABD3PSL6"/>